<dbReference type="EMBL" id="QNRK01000012">
    <property type="protein sequence ID" value="RBP13173.1"/>
    <property type="molecule type" value="Genomic_DNA"/>
</dbReference>
<accession>A0A366FES4</accession>
<dbReference type="PROSITE" id="PS51274">
    <property type="entry name" value="GATASE_COBBQ"/>
    <property type="match status" value="1"/>
</dbReference>
<dbReference type="Proteomes" id="UP000253529">
    <property type="component" value="Unassembled WGS sequence"/>
</dbReference>
<dbReference type="AlphaFoldDB" id="A0A366FES4"/>
<evidence type="ECO:0000256" key="1">
    <source>
        <dbReference type="ARBA" id="ARBA00022962"/>
    </source>
</evidence>
<organism evidence="3 4">
    <name type="scientific">Roseiarcus fermentans</name>
    <dbReference type="NCBI Taxonomy" id="1473586"/>
    <lineage>
        <taxon>Bacteria</taxon>
        <taxon>Pseudomonadati</taxon>
        <taxon>Pseudomonadota</taxon>
        <taxon>Alphaproteobacteria</taxon>
        <taxon>Hyphomicrobiales</taxon>
        <taxon>Roseiarcaceae</taxon>
        <taxon>Roseiarcus</taxon>
    </lineage>
</organism>
<dbReference type="Pfam" id="PF07685">
    <property type="entry name" value="GATase_3"/>
    <property type="match status" value="1"/>
</dbReference>
<proteinExistence type="predicted"/>
<reference evidence="3 4" key="1">
    <citation type="submission" date="2018-06" db="EMBL/GenBank/DDBJ databases">
        <title>Genomic Encyclopedia of Type Strains, Phase IV (KMG-IV): sequencing the most valuable type-strain genomes for metagenomic binning, comparative biology and taxonomic classification.</title>
        <authorList>
            <person name="Goeker M."/>
        </authorList>
    </citation>
    <scope>NUCLEOTIDE SEQUENCE [LARGE SCALE GENOMIC DNA]</scope>
    <source>
        <strain evidence="3 4">DSM 24875</strain>
    </source>
</reference>
<feature type="domain" description="CobB/CobQ-like glutamine amidotransferase" evidence="2">
    <location>
        <begin position="1"/>
        <end position="74"/>
    </location>
</feature>
<evidence type="ECO:0000259" key="2">
    <source>
        <dbReference type="Pfam" id="PF07685"/>
    </source>
</evidence>
<keyword evidence="1 3" id="KW-0315">Glutamine amidotransferase</keyword>
<gene>
    <name evidence="3" type="ORF">DFR50_112148</name>
</gene>
<protein>
    <submittedName>
        <fullName evidence="3">CobB/CobQ-like glutamine amidotransferase-like protein</fullName>
    </submittedName>
</protein>
<comment type="caution">
    <text evidence="3">The sequence shown here is derived from an EMBL/GenBank/DDBJ whole genome shotgun (WGS) entry which is preliminary data.</text>
</comment>
<sequence>MLGASLTDATGVTHAMAGLLSVATSFHKRKMTLGYRRAALTETCGLGRRGDVLLGHEFHYATIASPGDDAPFATTSDA</sequence>
<evidence type="ECO:0000313" key="4">
    <source>
        <dbReference type="Proteomes" id="UP000253529"/>
    </source>
</evidence>
<keyword evidence="4" id="KW-1185">Reference proteome</keyword>
<keyword evidence="3" id="KW-0808">Transferase</keyword>
<dbReference type="GO" id="GO:0016740">
    <property type="term" value="F:transferase activity"/>
    <property type="evidence" value="ECO:0007669"/>
    <property type="project" value="UniProtKB-KW"/>
</dbReference>
<evidence type="ECO:0000313" key="3">
    <source>
        <dbReference type="EMBL" id="RBP13173.1"/>
    </source>
</evidence>
<name>A0A366FES4_9HYPH</name>
<dbReference type="InterPro" id="IPR011698">
    <property type="entry name" value="GATase_3"/>
</dbReference>